<evidence type="ECO:0000313" key="1">
    <source>
        <dbReference type="EMBL" id="CAL1574268.1"/>
    </source>
</evidence>
<gene>
    <name evidence="1" type="ORF">KC01_LOCUS6011</name>
</gene>
<accession>A0AAV2JDR1</accession>
<dbReference type="EMBL" id="OZ035833">
    <property type="protein sequence ID" value="CAL1574268.1"/>
    <property type="molecule type" value="Genomic_DNA"/>
</dbReference>
<sequence>MVPWSQVPEDRGNVFSWSQVPEDRGNVFSWSQVQEDRGNVFSWSQVPEDRGNVFSWSQVQEDRGNVFSWSQVPEDRSDVVTWSQRTGVMCFHARGPPHFKEGATGRICPRHGASMLGRIHLLRPRAEELQATHLLQTRS</sequence>
<reference evidence="1 2" key="1">
    <citation type="submission" date="2024-04" db="EMBL/GenBank/DDBJ databases">
        <authorList>
            <person name="Waldvogel A.-M."/>
            <person name="Schoenle A."/>
        </authorList>
    </citation>
    <scope>NUCLEOTIDE SEQUENCE [LARGE SCALE GENOMIC DNA]</scope>
</reference>
<name>A0AAV2JDR1_KNICA</name>
<keyword evidence="2" id="KW-1185">Reference proteome</keyword>
<dbReference type="Proteomes" id="UP001497482">
    <property type="component" value="Chromosome 11"/>
</dbReference>
<protein>
    <submittedName>
        <fullName evidence="1">Uncharacterized protein</fullName>
    </submittedName>
</protein>
<dbReference type="AlphaFoldDB" id="A0AAV2JDR1"/>
<evidence type="ECO:0000313" key="2">
    <source>
        <dbReference type="Proteomes" id="UP001497482"/>
    </source>
</evidence>
<proteinExistence type="predicted"/>
<organism evidence="1 2">
    <name type="scientific">Knipowitschia caucasica</name>
    <name type="common">Caucasian dwarf goby</name>
    <name type="synonym">Pomatoschistus caucasicus</name>
    <dbReference type="NCBI Taxonomy" id="637954"/>
    <lineage>
        <taxon>Eukaryota</taxon>
        <taxon>Metazoa</taxon>
        <taxon>Chordata</taxon>
        <taxon>Craniata</taxon>
        <taxon>Vertebrata</taxon>
        <taxon>Euteleostomi</taxon>
        <taxon>Actinopterygii</taxon>
        <taxon>Neopterygii</taxon>
        <taxon>Teleostei</taxon>
        <taxon>Neoteleostei</taxon>
        <taxon>Acanthomorphata</taxon>
        <taxon>Gobiaria</taxon>
        <taxon>Gobiiformes</taxon>
        <taxon>Gobioidei</taxon>
        <taxon>Gobiidae</taxon>
        <taxon>Gobiinae</taxon>
        <taxon>Knipowitschia</taxon>
    </lineage>
</organism>